<dbReference type="InterPro" id="IPR021323">
    <property type="entry name" value="DUF2927"/>
</dbReference>
<name>A0ABU3EBE6_9RHOB</name>
<dbReference type="EMBL" id="JAVRQI010000004">
    <property type="protein sequence ID" value="MDT1061476.1"/>
    <property type="molecule type" value="Genomic_DNA"/>
</dbReference>
<evidence type="ECO:0000313" key="3">
    <source>
        <dbReference type="EMBL" id="MDT1061476.1"/>
    </source>
</evidence>
<dbReference type="RefSeq" id="WP_311758578.1">
    <property type="nucleotide sequence ID" value="NZ_JAVRQI010000004.1"/>
</dbReference>
<feature type="region of interest" description="Disordered" evidence="1">
    <location>
        <begin position="40"/>
        <end position="66"/>
    </location>
</feature>
<proteinExistence type="predicted"/>
<gene>
    <name evidence="3" type="ORF">RM190_06345</name>
</gene>
<sequence length="355" mass="38656">MTASLSLDPRRPVARAGLTAPRLVPAALLLALLAACSEPAPAPENPPAINAAAPLPRPDRTEATQAALRRDRADRARADAAAAAAAAETPASRNMRNYLASVEEALIARGLMRTDSGNEIALTPERLTEDFVQIALHDEYVRDGGKLVSRSTPAPLRRWDQPVRMRIEFGPSVAPNQRSRDRADIAAYAARLEAASGHRVGLGTVEGNFTVLILSEDERRQIGPRLAALVPGIPDSDIRALIELAPQNYCTVFAYSRGSSTTYDQAVALIRSETPARMRRSCFNEELAQGLGLANDSPMVRPSIFNDDEEFAYLTRHDELLLKILYDPRLRPGMTEVEARPIVLQIARELLGTDA</sequence>
<dbReference type="Pfam" id="PF11150">
    <property type="entry name" value="DUF2927"/>
    <property type="match status" value="1"/>
</dbReference>
<keyword evidence="4" id="KW-1185">Reference proteome</keyword>
<evidence type="ECO:0000256" key="2">
    <source>
        <dbReference type="SAM" id="SignalP"/>
    </source>
</evidence>
<organism evidence="3 4">
    <name type="scientific">Paracoccus broussonetiae</name>
    <dbReference type="NCBI Taxonomy" id="3075834"/>
    <lineage>
        <taxon>Bacteria</taxon>
        <taxon>Pseudomonadati</taxon>
        <taxon>Pseudomonadota</taxon>
        <taxon>Alphaproteobacteria</taxon>
        <taxon>Rhodobacterales</taxon>
        <taxon>Paracoccaceae</taxon>
        <taxon>Paracoccus</taxon>
    </lineage>
</organism>
<feature type="compositionally biased region" description="Basic and acidic residues" evidence="1">
    <location>
        <begin position="57"/>
        <end position="66"/>
    </location>
</feature>
<reference evidence="4" key="1">
    <citation type="submission" date="2023-07" db="EMBL/GenBank/DDBJ databases">
        <title>Characterization of two Paracoccaceae strains isolated from Phycosphere and proposal of Xinfangfangia lacusdiani sp. nov.</title>
        <authorList>
            <person name="Deng Y."/>
            <person name="Zhang Y.Q."/>
        </authorList>
    </citation>
    <scope>NUCLEOTIDE SEQUENCE [LARGE SCALE GENOMIC DNA]</scope>
    <source>
        <strain evidence="4">CPCC 101403</strain>
    </source>
</reference>
<protein>
    <submittedName>
        <fullName evidence="3">DUF2927 domain-containing protein</fullName>
    </submittedName>
</protein>
<evidence type="ECO:0000313" key="4">
    <source>
        <dbReference type="Proteomes" id="UP001251085"/>
    </source>
</evidence>
<evidence type="ECO:0000256" key="1">
    <source>
        <dbReference type="SAM" id="MobiDB-lite"/>
    </source>
</evidence>
<accession>A0ABU3EBE6</accession>
<dbReference type="Proteomes" id="UP001251085">
    <property type="component" value="Unassembled WGS sequence"/>
</dbReference>
<keyword evidence="2" id="KW-0732">Signal</keyword>
<feature type="chain" id="PRO_5045725157" evidence="2">
    <location>
        <begin position="43"/>
        <end position="355"/>
    </location>
</feature>
<feature type="signal peptide" evidence="2">
    <location>
        <begin position="1"/>
        <end position="42"/>
    </location>
</feature>
<comment type="caution">
    <text evidence="3">The sequence shown here is derived from an EMBL/GenBank/DDBJ whole genome shotgun (WGS) entry which is preliminary data.</text>
</comment>